<proteinExistence type="predicted"/>
<feature type="compositionally biased region" description="Acidic residues" evidence="1">
    <location>
        <begin position="34"/>
        <end position="45"/>
    </location>
</feature>
<gene>
    <name evidence="2" type="ORF">CDL15_Pgr012032</name>
</gene>
<comment type="caution">
    <text evidence="2">The sequence shown here is derived from an EMBL/GenBank/DDBJ whole genome shotgun (WGS) entry which is preliminary data.</text>
</comment>
<name>A0A218VVE9_PUNGR</name>
<evidence type="ECO:0000313" key="3">
    <source>
        <dbReference type="Proteomes" id="UP000197138"/>
    </source>
</evidence>
<dbReference type="Proteomes" id="UP000197138">
    <property type="component" value="Unassembled WGS sequence"/>
</dbReference>
<accession>A0A218VVE9</accession>
<evidence type="ECO:0000256" key="1">
    <source>
        <dbReference type="SAM" id="MobiDB-lite"/>
    </source>
</evidence>
<reference evidence="3" key="1">
    <citation type="journal article" date="2017" name="Plant J.">
        <title>The pomegranate (Punica granatum L.) genome and the genomics of punicalagin biosynthesis.</title>
        <authorList>
            <person name="Qin G."/>
            <person name="Xu C."/>
            <person name="Ming R."/>
            <person name="Tang H."/>
            <person name="Guyot R."/>
            <person name="Kramer E.M."/>
            <person name="Hu Y."/>
            <person name="Yi X."/>
            <person name="Qi Y."/>
            <person name="Xu X."/>
            <person name="Gao Z."/>
            <person name="Pan H."/>
            <person name="Jian J."/>
            <person name="Tian Y."/>
            <person name="Yue Z."/>
            <person name="Xu Y."/>
        </authorList>
    </citation>
    <scope>NUCLEOTIDE SEQUENCE [LARGE SCALE GENOMIC DNA]</scope>
    <source>
        <strain evidence="3">cv. Dabenzi</strain>
    </source>
</reference>
<dbReference type="EMBL" id="MTKT01005822">
    <property type="protein sequence ID" value="OWM63991.1"/>
    <property type="molecule type" value="Genomic_DNA"/>
</dbReference>
<feature type="region of interest" description="Disordered" evidence="1">
    <location>
        <begin position="34"/>
        <end position="75"/>
    </location>
</feature>
<organism evidence="2 3">
    <name type="scientific">Punica granatum</name>
    <name type="common">Pomegranate</name>
    <dbReference type="NCBI Taxonomy" id="22663"/>
    <lineage>
        <taxon>Eukaryota</taxon>
        <taxon>Viridiplantae</taxon>
        <taxon>Streptophyta</taxon>
        <taxon>Embryophyta</taxon>
        <taxon>Tracheophyta</taxon>
        <taxon>Spermatophyta</taxon>
        <taxon>Magnoliopsida</taxon>
        <taxon>eudicotyledons</taxon>
        <taxon>Gunneridae</taxon>
        <taxon>Pentapetalae</taxon>
        <taxon>rosids</taxon>
        <taxon>malvids</taxon>
        <taxon>Myrtales</taxon>
        <taxon>Lythraceae</taxon>
        <taxon>Punica</taxon>
    </lineage>
</organism>
<protein>
    <submittedName>
        <fullName evidence="2">Uncharacterized protein</fullName>
    </submittedName>
</protein>
<dbReference type="AlphaFoldDB" id="A0A218VVE9"/>
<sequence length="116" mass="13052">MVSSKENPISSFLKKSCQADQMIVFSSMHIYEEPYDSSQEEEIEPSEAVSEDSSWKTEESEDSYPSLKMMGRGLGVEDPDENVRFEVSDQQYVPVASAPLVKGNIVFTLDDIPYSK</sequence>
<evidence type="ECO:0000313" key="2">
    <source>
        <dbReference type="EMBL" id="OWM63991.1"/>
    </source>
</evidence>